<evidence type="ECO:0000256" key="1">
    <source>
        <dbReference type="SAM" id="MobiDB-lite"/>
    </source>
</evidence>
<feature type="region of interest" description="Disordered" evidence="1">
    <location>
        <begin position="363"/>
        <end position="383"/>
    </location>
</feature>
<reference evidence="2" key="1">
    <citation type="submission" date="2021-01" db="EMBL/GenBank/DDBJ databases">
        <authorList>
            <person name="Corre E."/>
            <person name="Pelletier E."/>
            <person name="Niang G."/>
            <person name="Scheremetjew M."/>
            <person name="Finn R."/>
            <person name="Kale V."/>
            <person name="Holt S."/>
            <person name="Cochrane G."/>
            <person name="Meng A."/>
            <person name="Brown T."/>
            <person name="Cohen L."/>
        </authorList>
    </citation>
    <scope>NUCLEOTIDE SEQUENCE</scope>
    <source>
        <strain evidence="2">CCMP219</strain>
    </source>
</reference>
<dbReference type="EMBL" id="HBEC01016029">
    <property type="protein sequence ID" value="CAD8287421.1"/>
    <property type="molecule type" value="Transcribed_RNA"/>
</dbReference>
<proteinExistence type="predicted"/>
<name>A0A7R9V7H9_9CHLO</name>
<feature type="region of interest" description="Disordered" evidence="1">
    <location>
        <begin position="63"/>
        <end position="85"/>
    </location>
</feature>
<accession>A0A7R9V7H9</accession>
<sequence length="383" mass="36516">MGMPGGLPPVYMAGTGASMQMHALPVALGTGPRGGPGGGAGWAVGPGGPVTNGNSNGVYANGANGGGPRGGAAHHHHGGGGGNAGGKALLGGGGGASSGMVPDGVVSSNGDASGAGVPQQVLVDDEVHVCALVDELDALPPYARKLYLGVCPPGGGAAAADNGGADEDAGGGGSSAPPAEPSLLVLTTASGGAPDGAPVYLLDLAALPSALDLCGSASGRCLRDLLADKQLPKYVYDAGSVVGPLLRVPAGPAAVGGLVDLQVADLARCRLLGNERQHTRPLDATVAEVAPAAQAWVGSAMHALSAARGSALSERPLSHALASAAAAAVSTYERLDAQLYAPLPDSAKSWVDAHSSAVATAASGAAGDAAGGGTADDGATAEA</sequence>
<dbReference type="AlphaFoldDB" id="A0A7R9V7H9"/>
<protein>
    <submittedName>
        <fullName evidence="2">Uncharacterized protein</fullName>
    </submittedName>
</protein>
<organism evidence="2">
    <name type="scientific">Chlamydomonas euryale</name>
    <dbReference type="NCBI Taxonomy" id="1486919"/>
    <lineage>
        <taxon>Eukaryota</taxon>
        <taxon>Viridiplantae</taxon>
        <taxon>Chlorophyta</taxon>
        <taxon>core chlorophytes</taxon>
        <taxon>Chlorophyceae</taxon>
        <taxon>CS clade</taxon>
        <taxon>Chlamydomonadales</taxon>
        <taxon>Chlamydomonadaceae</taxon>
        <taxon>Chlamydomonas</taxon>
    </lineage>
</organism>
<evidence type="ECO:0000313" key="2">
    <source>
        <dbReference type="EMBL" id="CAD8287421.1"/>
    </source>
</evidence>
<feature type="region of interest" description="Disordered" evidence="1">
    <location>
        <begin position="158"/>
        <end position="181"/>
    </location>
</feature>
<gene>
    <name evidence="2" type="ORF">CEUR00632_LOCUS7460</name>
</gene>